<dbReference type="HOGENOM" id="CLU_2720774_0_0_11"/>
<keyword evidence="2" id="KW-1185">Reference proteome</keyword>
<organism evidence="1 2">
    <name type="scientific">Streptomyces venezuelae (strain ATCC 10712 / CBS 650.69 / DSM 40230 / JCM 4526 / NBRC 13096 / PD 04745)</name>
    <dbReference type="NCBI Taxonomy" id="953739"/>
    <lineage>
        <taxon>Bacteria</taxon>
        <taxon>Bacillati</taxon>
        <taxon>Actinomycetota</taxon>
        <taxon>Actinomycetes</taxon>
        <taxon>Kitasatosporales</taxon>
        <taxon>Streptomycetaceae</taxon>
        <taxon>Streptomyces</taxon>
    </lineage>
</organism>
<dbReference type="Proteomes" id="UP000006854">
    <property type="component" value="Chromosome"/>
</dbReference>
<dbReference type="eggNOG" id="ENOG50300MC">
    <property type="taxonomic scope" value="Bacteria"/>
</dbReference>
<accession>F2RKZ5</accession>
<proteinExistence type="predicted"/>
<protein>
    <submittedName>
        <fullName evidence="1">Uncharacterized protein</fullName>
    </submittedName>
</protein>
<dbReference type="AlphaFoldDB" id="F2RKZ5"/>
<dbReference type="PATRIC" id="fig|953739.5.peg.4258"/>
<evidence type="ECO:0000313" key="2">
    <source>
        <dbReference type="Proteomes" id="UP000006854"/>
    </source>
</evidence>
<reference evidence="1 2" key="1">
    <citation type="journal article" date="2011" name="BMC Genomics">
        <title>Genome-wide analysis of the role of GlnR in Streptomyces venezuelae provides new insights into global nitrogen regulation in actinomycetes.</title>
        <authorList>
            <person name="Pullan S.T."/>
            <person name="Bibb M.J."/>
            <person name="Merrick M."/>
        </authorList>
    </citation>
    <scope>NUCLEOTIDE SEQUENCE [LARGE SCALE GENOMIC DNA]</scope>
    <source>
        <strain evidence="2">ATCC 10712 / CBS 650.69 / DSM 40230 / JCM 4526 / NBRC 13096 / PD 04745</strain>
    </source>
</reference>
<sequence length="72" mass="7458">MTPARRLAATRALLDQPPVTPVPGQLAIPAAAVADIEAALDDADRLGETGHARAERAALYLASSGWTITPAR</sequence>
<gene>
    <name evidence="1" type="ordered locus">SVEN_2098</name>
</gene>
<dbReference type="STRING" id="953739.SVEN_2098"/>
<dbReference type="GeneID" id="51862671"/>
<dbReference type="KEGG" id="sve:SVEN_2098"/>
<name>F2RKZ5_STRVP</name>
<dbReference type="EMBL" id="FR845719">
    <property type="protein sequence ID" value="CCA55384.1"/>
    <property type="molecule type" value="Genomic_DNA"/>
</dbReference>
<evidence type="ECO:0000313" key="1">
    <source>
        <dbReference type="EMBL" id="CCA55384.1"/>
    </source>
</evidence>
<dbReference type="RefSeq" id="WP_015033302.1">
    <property type="nucleotide sequence ID" value="NC_018750.1"/>
</dbReference>